<comment type="subcellular location">
    <subcellularLocation>
        <location evidence="2">Secreted</location>
    </subcellularLocation>
</comment>
<gene>
    <name evidence="15" type="ORF">F5X68DRAFT_188463</name>
</gene>
<evidence type="ECO:0000256" key="8">
    <source>
        <dbReference type="ARBA" id="ARBA00023277"/>
    </source>
</evidence>
<comment type="caution">
    <text evidence="15">The sequence shown here is derived from an EMBL/GenBank/DDBJ whole genome shotgun (WGS) entry which is preliminary data.</text>
</comment>
<dbReference type="GO" id="GO:0005576">
    <property type="term" value="C:extracellular region"/>
    <property type="evidence" value="ECO:0007669"/>
    <property type="project" value="UniProtKB-SubCell"/>
</dbReference>
<dbReference type="InterPro" id="IPR001579">
    <property type="entry name" value="Glyco_hydro_18_chit_AS"/>
</dbReference>
<accession>A0A9P8VF76</accession>
<dbReference type="GO" id="GO:0008061">
    <property type="term" value="F:chitin binding"/>
    <property type="evidence" value="ECO:0007669"/>
    <property type="project" value="InterPro"/>
</dbReference>
<evidence type="ECO:0000313" key="15">
    <source>
        <dbReference type="EMBL" id="KAH6691352.1"/>
    </source>
</evidence>
<comment type="catalytic activity">
    <reaction evidence="1">
        <text>Random endo-hydrolysis of N-acetyl-beta-D-glucosaminide (1-&gt;4)-beta-linkages in chitin and chitodextrins.</text>
        <dbReference type="EC" id="3.2.1.14"/>
    </reaction>
</comment>
<dbReference type="Gene3D" id="3.20.20.80">
    <property type="entry name" value="Glycosidases"/>
    <property type="match status" value="1"/>
</dbReference>
<evidence type="ECO:0000256" key="9">
    <source>
        <dbReference type="ARBA" id="ARBA00023295"/>
    </source>
</evidence>
<evidence type="ECO:0000256" key="6">
    <source>
        <dbReference type="ARBA" id="ARBA00023024"/>
    </source>
</evidence>
<dbReference type="EMBL" id="JAGSXJ010000005">
    <property type="protein sequence ID" value="KAH6691352.1"/>
    <property type="molecule type" value="Genomic_DNA"/>
</dbReference>
<protein>
    <recommendedName>
        <fullName evidence="3">chitinase</fullName>
        <ecNumber evidence="3">3.2.1.14</ecNumber>
    </recommendedName>
</protein>
<dbReference type="PROSITE" id="PS01095">
    <property type="entry name" value="GH18_1"/>
    <property type="match status" value="1"/>
</dbReference>
<dbReference type="GO" id="GO:0000272">
    <property type="term" value="P:polysaccharide catabolic process"/>
    <property type="evidence" value="ECO:0007669"/>
    <property type="project" value="UniProtKB-KW"/>
</dbReference>
<dbReference type="GO" id="GO:0006032">
    <property type="term" value="P:chitin catabolic process"/>
    <property type="evidence" value="ECO:0007669"/>
    <property type="project" value="UniProtKB-KW"/>
</dbReference>
<keyword evidence="7" id="KW-0843">Virulence</keyword>
<evidence type="ECO:0000256" key="2">
    <source>
        <dbReference type="ARBA" id="ARBA00004613"/>
    </source>
</evidence>
<keyword evidence="5 11" id="KW-0378">Hydrolase</keyword>
<keyword evidence="4" id="KW-0964">Secreted</keyword>
<dbReference type="InterPro" id="IPR001223">
    <property type="entry name" value="Glyco_hydro18_cat"/>
</dbReference>
<keyword evidence="16" id="KW-1185">Reference proteome</keyword>
<evidence type="ECO:0000256" key="10">
    <source>
        <dbReference type="ARBA" id="ARBA00023326"/>
    </source>
</evidence>
<proteinExistence type="inferred from homology"/>
<evidence type="ECO:0000313" key="16">
    <source>
        <dbReference type="Proteomes" id="UP000770015"/>
    </source>
</evidence>
<dbReference type="PROSITE" id="PS51910">
    <property type="entry name" value="GH18_2"/>
    <property type="match status" value="1"/>
</dbReference>
<feature type="compositionally biased region" description="Basic and acidic residues" evidence="13">
    <location>
        <begin position="321"/>
        <end position="338"/>
    </location>
</feature>
<keyword evidence="10" id="KW-0624">Polysaccharide degradation</keyword>
<dbReference type="PANTHER" id="PTHR45708:SF60">
    <property type="entry name" value="III CHITINASE, PUTATIVE (AFU_ORTHOLOGUE AFUA_5G03850)-RELATED"/>
    <property type="match status" value="1"/>
</dbReference>
<dbReference type="EC" id="3.2.1.14" evidence="3"/>
<sequence length="347" mass="38558">MAPLPRGQAAALPRIITYYQTHHTPEGQFIPILPLITESGISVTHVILAAFHINEDPDKITLNDHHPSHPRFQQLWAELSALQASGIKVMAMLGGAAPGSFTRLDADRASFERYWTPIRDMIRQHGLDGIDLDVEEPMSIDGIVRLIDRVRADFGPDFIISLAPVAAAMLDPTKNLSGFDYMELELRKSEDIAFYNTQFYNGWGSGANAIMYEMMLRQGWPRQKIVIGLLTNPENGHGWVPWDSLGAVLLGVRNRYNDFGGIMGWEYFNSLPGGRARPWEWARWMTTMLRPEHIGSSDGAPAANVSDAAEKVQRVLVAEADPDHGATGDAPVPDKFEYYTDGSDAED</sequence>
<dbReference type="AlphaFoldDB" id="A0A9P8VF76"/>
<evidence type="ECO:0000256" key="5">
    <source>
        <dbReference type="ARBA" id="ARBA00022801"/>
    </source>
</evidence>
<evidence type="ECO:0000256" key="3">
    <source>
        <dbReference type="ARBA" id="ARBA00012729"/>
    </source>
</evidence>
<dbReference type="SMART" id="SM00636">
    <property type="entry name" value="Glyco_18"/>
    <property type="match status" value="1"/>
</dbReference>
<reference evidence="15" key="1">
    <citation type="journal article" date="2021" name="Nat. Commun.">
        <title>Genetic determinants of endophytism in the Arabidopsis root mycobiome.</title>
        <authorList>
            <person name="Mesny F."/>
            <person name="Miyauchi S."/>
            <person name="Thiergart T."/>
            <person name="Pickel B."/>
            <person name="Atanasova L."/>
            <person name="Karlsson M."/>
            <person name="Huettel B."/>
            <person name="Barry K.W."/>
            <person name="Haridas S."/>
            <person name="Chen C."/>
            <person name="Bauer D."/>
            <person name="Andreopoulos W."/>
            <person name="Pangilinan J."/>
            <person name="LaButti K."/>
            <person name="Riley R."/>
            <person name="Lipzen A."/>
            <person name="Clum A."/>
            <person name="Drula E."/>
            <person name="Henrissat B."/>
            <person name="Kohler A."/>
            <person name="Grigoriev I.V."/>
            <person name="Martin F.M."/>
            <person name="Hacquard S."/>
        </authorList>
    </citation>
    <scope>NUCLEOTIDE SEQUENCE</scope>
    <source>
        <strain evidence="15">MPI-SDFR-AT-0117</strain>
    </source>
</reference>
<dbReference type="OrthoDB" id="3012298at2759"/>
<evidence type="ECO:0000256" key="11">
    <source>
        <dbReference type="RuleBase" id="RU000489"/>
    </source>
</evidence>
<evidence type="ECO:0000256" key="13">
    <source>
        <dbReference type="SAM" id="MobiDB-lite"/>
    </source>
</evidence>
<evidence type="ECO:0000259" key="14">
    <source>
        <dbReference type="PROSITE" id="PS51910"/>
    </source>
</evidence>
<dbReference type="Pfam" id="PF00704">
    <property type="entry name" value="Glyco_hydro_18"/>
    <property type="match status" value="1"/>
</dbReference>
<evidence type="ECO:0000256" key="4">
    <source>
        <dbReference type="ARBA" id="ARBA00022525"/>
    </source>
</evidence>
<keyword evidence="6" id="KW-0146">Chitin degradation</keyword>
<evidence type="ECO:0000256" key="1">
    <source>
        <dbReference type="ARBA" id="ARBA00000822"/>
    </source>
</evidence>
<dbReference type="CDD" id="cd06546">
    <property type="entry name" value="GH18_CTS3_chitinase"/>
    <property type="match status" value="1"/>
</dbReference>
<dbReference type="PANTHER" id="PTHR45708">
    <property type="entry name" value="ENDOCHITINASE"/>
    <property type="match status" value="1"/>
</dbReference>
<evidence type="ECO:0000256" key="7">
    <source>
        <dbReference type="ARBA" id="ARBA00023026"/>
    </source>
</evidence>
<name>A0A9P8VF76_9PEZI</name>
<dbReference type="InterPro" id="IPR011583">
    <property type="entry name" value="Chitinase_II/V-like_cat"/>
</dbReference>
<comment type="similarity">
    <text evidence="12">Belongs to the glycosyl hydrolase 18 family.</text>
</comment>
<organism evidence="15 16">
    <name type="scientific">Plectosphaerella plurivora</name>
    <dbReference type="NCBI Taxonomy" id="936078"/>
    <lineage>
        <taxon>Eukaryota</taxon>
        <taxon>Fungi</taxon>
        <taxon>Dikarya</taxon>
        <taxon>Ascomycota</taxon>
        <taxon>Pezizomycotina</taxon>
        <taxon>Sordariomycetes</taxon>
        <taxon>Hypocreomycetidae</taxon>
        <taxon>Glomerellales</taxon>
        <taxon>Plectosphaerellaceae</taxon>
        <taxon>Plectosphaerella</taxon>
    </lineage>
</organism>
<feature type="domain" description="GH18" evidence="14">
    <location>
        <begin position="13"/>
        <end position="292"/>
    </location>
</feature>
<dbReference type="Proteomes" id="UP000770015">
    <property type="component" value="Unassembled WGS sequence"/>
</dbReference>
<dbReference type="SUPFAM" id="SSF51445">
    <property type="entry name" value="(Trans)glycosidases"/>
    <property type="match status" value="1"/>
</dbReference>
<dbReference type="GO" id="GO:0008843">
    <property type="term" value="F:endochitinase activity"/>
    <property type="evidence" value="ECO:0007669"/>
    <property type="project" value="UniProtKB-EC"/>
</dbReference>
<keyword evidence="9 11" id="KW-0326">Glycosidase</keyword>
<evidence type="ECO:0000256" key="12">
    <source>
        <dbReference type="RuleBase" id="RU004453"/>
    </source>
</evidence>
<keyword evidence="8" id="KW-0119">Carbohydrate metabolism</keyword>
<dbReference type="InterPro" id="IPR050542">
    <property type="entry name" value="Glycosyl_Hydrlase18_Chitinase"/>
</dbReference>
<dbReference type="InterPro" id="IPR017853">
    <property type="entry name" value="GH"/>
</dbReference>
<feature type="region of interest" description="Disordered" evidence="13">
    <location>
        <begin position="316"/>
        <end position="347"/>
    </location>
</feature>